<reference evidence="22" key="1">
    <citation type="submission" date="2023-10" db="EMBL/GenBank/DDBJ databases">
        <authorList>
            <person name="Domelevo Entfellner J.-B."/>
        </authorList>
    </citation>
    <scope>NUCLEOTIDE SEQUENCE</scope>
</reference>
<dbReference type="GO" id="GO:0005886">
    <property type="term" value="C:plasma membrane"/>
    <property type="evidence" value="ECO:0007669"/>
    <property type="project" value="UniProtKB-SubCell"/>
</dbReference>
<keyword evidence="3" id="KW-1003">Cell membrane</keyword>
<feature type="compositionally biased region" description="Polar residues" evidence="20">
    <location>
        <begin position="530"/>
        <end position="549"/>
    </location>
</feature>
<dbReference type="Gene3D" id="1.10.510.10">
    <property type="entry name" value="Transferase(Phosphotransferase) domain 1"/>
    <property type="match status" value="2"/>
</dbReference>
<keyword evidence="6" id="KW-0433">Leucine-rich repeat</keyword>
<keyword evidence="4" id="KW-0723">Serine/threonine-protein kinase</keyword>
<evidence type="ECO:0000313" key="23">
    <source>
        <dbReference type="Proteomes" id="UP001189624"/>
    </source>
</evidence>
<evidence type="ECO:0000259" key="21">
    <source>
        <dbReference type="PROSITE" id="PS50011"/>
    </source>
</evidence>
<proteinExistence type="predicted"/>
<dbReference type="InterPro" id="IPR001245">
    <property type="entry name" value="Ser-Thr/Tyr_kinase_cat_dom"/>
</dbReference>
<name>A0AA86TGF0_9FABA</name>
<evidence type="ECO:0000256" key="4">
    <source>
        <dbReference type="ARBA" id="ARBA00022527"/>
    </source>
</evidence>
<keyword evidence="8" id="KW-0812">Transmembrane</keyword>
<feature type="domain" description="Protein kinase" evidence="21">
    <location>
        <begin position="713"/>
        <end position="980"/>
    </location>
</feature>
<dbReference type="GO" id="GO:0005524">
    <property type="term" value="F:ATP binding"/>
    <property type="evidence" value="ECO:0007669"/>
    <property type="project" value="UniProtKB-KW"/>
</dbReference>
<evidence type="ECO:0000256" key="11">
    <source>
        <dbReference type="ARBA" id="ARBA00022741"/>
    </source>
</evidence>
<organism evidence="22 23">
    <name type="scientific">Sphenostylis stenocarpa</name>
    <dbReference type="NCBI Taxonomy" id="92480"/>
    <lineage>
        <taxon>Eukaryota</taxon>
        <taxon>Viridiplantae</taxon>
        <taxon>Streptophyta</taxon>
        <taxon>Embryophyta</taxon>
        <taxon>Tracheophyta</taxon>
        <taxon>Spermatophyta</taxon>
        <taxon>Magnoliopsida</taxon>
        <taxon>eudicotyledons</taxon>
        <taxon>Gunneridae</taxon>
        <taxon>Pentapetalae</taxon>
        <taxon>rosids</taxon>
        <taxon>fabids</taxon>
        <taxon>Fabales</taxon>
        <taxon>Fabaceae</taxon>
        <taxon>Papilionoideae</taxon>
        <taxon>50 kb inversion clade</taxon>
        <taxon>NPAAA clade</taxon>
        <taxon>indigoferoid/millettioid clade</taxon>
        <taxon>Phaseoleae</taxon>
        <taxon>Sphenostylis</taxon>
    </lineage>
</organism>
<dbReference type="PROSITE" id="PS50011">
    <property type="entry name" value="PROTEIN_KINASE_DOM"/>
    <property type="match status" value="2"/>
</dbReference>
<protein>
    <recommendedName>
        <fullName evidence="2">non-specific serine/threonine protein kinase</fullName>
        <ecNumber evidence="2">2.7.11.1</ecNumber>
    </recommendedName>
</protein>
<feature type="region of interest" description="Disordered" evidence="20">
    <location>
        <begin position="28"/>
        <end position="54"/>
    </location>
</feature>
<dbReference type="FunFam" id="3.30.200.20:FF:000604">
    <property type="entry name" value="Proline-rich receptor-like protein kinase PERK8"/>
    <property type="match status" value="2"/>
</dbReference>
<feature type="region of interest" description="Disordered" evidence="20">
    <location>
        <begin position="992"/>
        <end position="1028"/>
    </location>
</feature>
<keyword evidence="14" id="KW-1133">Transmembrane helix</keyword>
<evidence type="ECO:0000256" key="2">
    <source>
        <dbReference type="ARBA" id="ARBA00012513"/>
    </source>
</evidence>
<feature type="domain" description="Protein kinase" evidence="21">
    <location>
        <begin position="252"/>
        <end position="519"/>
    </location>
</feature>
<feature type="compositionally biased region" description="Basic and acidic residues" evidence="20">
    <location>
        <begin position="81"/>
        <end position="103"/>
    </location>
</feature>
<dbReference type="InterPro" id="IPR011009">
    <property type="entry name" value="Kinase-like_dom_sf"/>
</dbReference>
<feature type="compositionally biased region" description="Polar residues" evidence="20">
    <location>
        <begin position="994"/>
        <end position="1005"/>
    </location>
</feature>
<dbReference type="EMBL" id="OY731403">
    <property type="protein sequence ID" value="CAJ1965442.1"/>
    <property type="molecule type" value="Genomic_DNA"/>
</dbReference>
<evidence type="ECO:0000256" key="9">
    <source>
        <dbReference type="ARBA" id="ARBA00022729"/>
    </source>
</evidence>
<keyword evidence="10" id="KW-0677">Repeat</keyword>
<comment type="subcellular location">
    <subcellularLocation>
        <location evidence="1">Cell membrane</location>
        <topology evidence="1">Single-pass membrane protein</topology>
    </subcellularLocation>
</comment>
<keyword evidence="13" id="KW-0067">ATP-binding</keyword>
<accession>A0AA86TGF0</accession>
<dbReference type="PANTHER" id="PTHR27001:SF721">
    <property type="entry name" value="DUAL-SPECIFICITY KINASE DOMAIN PROTEIN"/>
    <property type="match status" value="1"/>
</dbReference>
<dbReference type="GO" id="GO:0004674">
    <property type="term" value="F:protein serine/threonine kinase activity"/>
    <property type="evidence" value="ECO:0007669"/>
    <property type="project" value="UniProtKB-KW"/>
</dbReference>
<keyword evidence="11" id="KW-0547">Nucleotide-binding</keyword>
<dbReference type="InterPro" id="IPR000719">
    <property type="entry name" value="Prot_kinase_dom"/>
</dbReference>
<evidence type="ECO:0000256" key="18">
    <source>
        <dbReference type="ARBA" id="ARBA00047899"/>
    </source>
</evidence>
<comment type="catalytic activity">
    <reaction evidence="19">
        <text>L-seryl-[protein] + ATP = O-phospho-L-seryl-[protein] + ADP + H(+)</text>
        <dbReference type="Rhea" id="RHEA:17989"/>
        <dbReference type="Rhea" id="RHEA-COMP:9863"/>
        <dbReference type="Rhea" id="RHEA-COMP:11604"/>
        <dbReference type="ChEBI" id="CHEBI:15378"/>
        <dbReference type="ChEBI" id="CHEBI:29999"/>
        <dbReference type="ChEBI" id="CHEBI:30616"/>
        <dbReference type="ChEBI" id="CHEBI:83421"/>
        <dbReference type="ChEBI" id="CHEBI:456216"/>
        <dbReference type="EC" id="2.7.11.1"/>
    </reaction>
</comment>
<feature type="region of interest" description="Disordered" evidence="20">
    <location>
        <begin position="530"/>
        <end position="556"/>
    </location>
</feature>
<keyword evidence="15" id="KW-0472">Membrane</keyword>
<evidence type="ECO:0000256" key="16">
    <source>
        <dbReference type="ARBA" id="ARBA00023170"/>
    </source>
</evidence>
<dbReference type="Proteomes" id="UP001189624">
    <property type="component" value="Chromosome 6"/>
</dbReference>
<feature type="non-terminal residue" evidence="22">
    <location>
        <position position="1"/>
    </location>
</feature>
<keyword evidence="5" id="KW-0597">Phosphoprotein</keyword>
<evidence type="ECO:0000256" key="17">
    <source>
        <dbReference type="ARBA" id="ARBA00023180"/>
    </source>
</evidence>
<evidence type="ECO:0000256" key="7">
    <source>
        <dbReference type="ARBA" id="ARBA00022679"/>
    </source>
</evidence>
<evidence type="ECO:0000256" key="12">
    <source>
        <dbReference type="ARBA" id="ARBA00022777"/>
    </source>
</evidence>
<sequence>MDEVVSSLQGIADNELCHITEDITPAISDSRIGPQINGSKGPTIKEAGQPNQEDEQMESIFSGEKLRLTVENNLFNITDQRNSDKLRHNEEQMQSRSRGEESSSGKMITNDHTMDETEVDQPSEFEEQIRSTLHMEGITRPKISVDGIIGHTKVDQLSHDQDEGQNIAEMEIGLIPATISAMIDQVEVDQPVQDKTQTQRSCHDSLQDGCQGEIILENSKSSACSICKSRRPNNAWSEDFTYDELLKATEAFSIDNSLSENEDGPTFQGLLERQIKIVVKKYQINSSQEEKIIKSEAKLFISARHKNVVMLLGLCTNKSQLMVVFEKVCNGSLDKYLTRGSFLSLNWKQRLKVAMGTARGLKYLHGKDIIHGNLKPNNILLTHEFEPLIGDFFFGQEKVGPKKSSKDISIRNSGYAAPEYLENGKLSNKTDVYSFGLVLLELISGRRATDKSPSGKSLVSWARPLLKGKKYPQLLDVKINNSYEEEKLVWLVQVTEQCLRKNPKERLTMNMVVSSLQGIEESAECCVTEDSSPENSYLNDPPMTSTQGQMKAEPVKKQKEEWIDRNLHEEESSSKLRVKTNHLIGHGNEDQMIQGGEDVQRSPHEEMFRVTTISNDMIDQINPDQQIQEKLNINGSFDIEETGKIVDKQQKSSKDKKQIEGSCDDSLLNENEGKIILENSKSSACSVCKSMRPNSKLQRKYTYEELQASTEGFSIKYSLCEGEYGPAFRGQLDNNQEIVIKQQAFTSLQEQKVFMSEFQLLINARHENVIMLLGSCIRLSQLLIVYEKACNGSLDQYLSRKNGRSLTWRERMKVAIGVARGLKYLHENNIVHGGIKPSNILLNHDFNPLVGDFVFGKERCELKNPSRLKSLRNCGRTAPECQESGKQSTKADVYSFGVVLLELITGRMITEKVSDTKCPVECIRSLLEGRKYLQLVDPKVSSSYDEQKLVSLVHVLENCLRKNPKERFTMDMVVSALPSIVDFNDIHSKEDFSPENSKVSDVTNSKVEEEPLNEEDLGTEHSEGREDNITCSGGNETEICQGCDRNPTCCENRKETEEKQSLSTKVSWEGCLSYGGAKEFYNEGAKEYTACEEFFVWCDLI</sequence>
<evidence type="ECO:0000256" key="10">
    <source>
        <dbReference type="ARBA" id="ARBA00022737"/>
    </source>
</evidence>
<keyword evidence="7" id="KW-0808">Transferase</keyword>
<evidence type="ECO:0000256" key="3">
    <source>
        <dbReference type="ARBA" id="ARBA00022475"/>
    </source>
</evidence>
<keyword evidence="23" id="KW-1185">Reference proteome</keyword>
<dbReference type="SUPFAM" id="SSF56112">
    <property type="entry name" value="Protein kinase-like (PK-like)"/>
    <property type="match status" value="2"/>
</dbReference>
<dbReference type="Gene3D" id="3.30.200.20">
    <property type="entry name" value="Phosphorylase Kinase, domain 1"/>
    <property type="match status" value="2"/>
</dbReference>
<dbReference type="EC" id="2.7.11.1" evidence="2"/>
<evidence type="ECO:0000256" key="19">
    <source>
        <dbReference type="ARBA" id="ARBA00048679"/>
    </source>
</evidence>
<evidence type="ECO:0000256" key="1">
    <source>
        <dbReference type="ARBA" id="ARBA00004162"/>
    </source>
</evidence>
<evidence type="ECO:0000256" key="13">
    <source>
        <dbReference type="ARBA" id="ARBA00022840"/>
    </source>
</evidence>
<comment type="catalytic activity">
    <reaction evidence="18">
        <text>L-threonyl-[protein] + ATP = O-phospho-L-threonyl-[protein] + ADP + H(+)</text>
        <dbReference type="Rhea" id="RHEA:46608"/>
        <dbReference type="Rhea" id="RHEA-COMP:11060"/>
        <dbReference type="Rhea" id="RHEA-COMP:11605"/>
        <dbReference type="ChEBI" id="CHEBI:15378"/>
        <dbReference type="ChEBI" id="CHEBI:30013"/>
        <dbReference type="ChEBI" id="CHEBI:30616"/>
        <dbReference type="ChEBI" id="CHEBI:61977"/>
        <dbReference type="ChEBI" id="CHEBI:456216"/>
        <dbReference type="EC" id="2.7.11.1"/>
    </reaction>
</comment>
<evidence type="ECO:0000256" key="8">
    <source>
        <dbReference type="ARBA" id="ARBA00022692"/>
    </source>
</evidence>
<keyword evidence="12" id="KW-0418">Kinase</keyword>
<keyword evidence="17" id="KW-0325">Glycoprotein</keyword>
<evidence type="ECO:0000313" key="22">
    <source>
        <dbReference type="EMBL" id="CAJ1965442.1"/>
    </source>
</evidence>
<dbReference type="Pfam" id="PF07714">
    <property type="entry name" value="PK_Tyr_Ser-Thr"/>
    <property type="match status" value="2"/>
</dbReference>
<dbReference type="AlphaFoldDB" id="A0AA86TGF0"/>
<evidence type="ECO:0000256" key="5">
    <source>
        <dbReference type="ARBA" id="ARBA00022553"/>
    </source>
</evidence>
<dbReference type="SMART" id="SM00220">
    <property type="entry name" value="S_TKc"/>
    <property type="match status" value="2"/>
</dbReference>
<dbReference type="PANTHER" id="PTHR27001">
    <property type="entry name" value="OS01G0253100 PROTEIN"/>
    <property type="match status" value="1"/>
</dbReference>
<feature type="compositionally biased region" description="Basic and acidic residues" evidence="20">
    <location>
        <begin position="1018"/>
        <end position="1028"/>
    </location>
</feature>
<keyword evidence="16" id="KW-0675">Receptor</keyword>
<evidence type="ECO:0000256" key="14">
    <source>
        <dbReference type="ARBA" id="ARBA00022989"/>
    </source>
</evidence>
<keyword evidence="9" id="KW-0732">Signal</keyword>
<gene>
    <name evidence="22" type="ORF">AYBTSS11_LOCUS20843</name>
</gene>
<feature type="region of interest" description="Disordered" evidence="20">
    <location>
        <begin position="79"/>
        <end position="123"/>
    </location>
</feature>
<dbReference type="FunFam" id="1.10.510.10:FF:000358">
    <property type="entry name" value="Putative leucine-rich repeat receptor-like serine/threonine-protein kinase"/>
    <property type="match status" value="1"/>
</dbReference>
<dbReference type="Gramene" id="rna-AYBTSS11_LOCUS20843">
    <property type="protein sequence ID" value="CAJ1965442.1"/>
    <property type="gene ID" value="gene-AYBTSS11_LOCUS20843"/>
</dbReference>
<evidence type="ECO:0000256" key="6">
    <source>
        <dbReference type="ARBA" id="ARBA00022614"/>
    </source>
</evidence>
<evidence type="ECO:0000256" key="20">
    <source>
        <dbReference type="SAM" id="MobiDB-lite"/>
    </source>
</evidence>
<evidence type="ECO:0000256" key="15">
    <source>
        <dbReference type="ARBA" id="ARBA00023136"/>
    </source>
</evidence>